<name>R7QQY3_CHOCR</name>
<proteinExistence type="predicted"/>
<dbReference type="Gramene" id="CDF40168">
    <property type="protein sequence ID" value="CDF40168"/>
    <property type="gene ID" value="CHC_T00007028001"/>
</dbReference>
<dbReference type="InterPro" id="IPR001375">
    <property type="entry name" value="Peptidase_S9_cat"/>
</dbReference>
<gene>
    <name evidence="2" type="ORF">CHC_T00007028001</name>
</gene>
<dbReference type="PhylomeDB" id="R7QQY3"/>
<dbReference type="GO" id="GO:0006508">
    <property type="term" value="P:proteolysis"/>
    <property type="evidence" value="ECO:0007669"/>
    <property type="project" value="InterPro"/>
</dbReference>
<dbReference type="EMBL" id="HG002134">
    <property type="protein sequence ID" value="CDF40168.1"/>
    <property type="molecule type" value="Genomic_DNA"/>
</dbReference>
<dbReference type="STRING" id="2769.R7QQY3"/>
<dbReference type="PANTHER" id="PTHR12277:SF81">
    <property type="entry name" value="PROTEIN ABHD13"/>
    <property type="match status" value="1"/>
</dbReference>
<dbReference type="PANTHER" id="PTHR12277">
    <property type="entry name" value="ALPHA/BETA HYDROLASE DOMAIN-CONTAINING PROTEIN"/>
    <property type="match status" value="1"/>
</dbReference>
<dbReference type="InterPro" id="IPR029058">
    <property type="entry name" value="AB_hydrolase_fold"/>
</dbReference>
<evidence type="ECO:0000259" key="1">
    <source>
        <dbReference type="Pfam" id="PF00326"/>
    </source>
</evidence>
<dbReference type="RefSeq" id="XP_005710462.1">
    <property type="nucleotide sequence ID" value="XM_005710405.1"/>
</dbReference>
<reference evidence="3" key="1">
    <citation type="journal article" date="2013" name="Proc. Natl. Acad. Sci. U.S.A.">
        <title>Genome structure and metabolic features in the red seaweed Chondrus crispus shed light on evolution of the Archaeplastida.</title>
        <authorList>
            <person name="Collen J."/>
            <person name="Porcel B."/>
            <person name="Carre W."/>
            <person name="Ball S.G."/>
            <person name="Chaparro C."/>
            <person name="Tonon T."/>
            <person name="Barbeyron T."/>
            <person name="Michel G."/>
            <person name="Noel B."/>
            <person name="Valentin K."/>
            <person name="Elias M."/>
            <person name="Artiguenave F."/>
            <person name="Arun A."/>
            <person name="Aury J.M."/>
            <person name="Barbosa-Neto J.F."/>
            <person name="Bothwell J.H."/>
            <person name="Bouget F.Y."/>
            <person name="Brillet L."/>
            <person name="Cabello-Hurtado F."/>
            <person name="Capella-Gutierrez S."/>
            <person name="Charrier B."/>
            <person name="Cladiere L."/>
            <person name="Cock J.M."/>
            <person name="Coelho S.M."/>
            <person name="Colleoni C."/>
            <person name="Czjzek M."/>
            <person name="Da Silva C."/>
            <person name="Delage L."/>
            <person name="Denoeud F."/>
            <person name="Deschamps P."/>
            <person name="Dittami S.M."/>
            <person name="Gabaldon T."/>
            <person name="Gachon C.M."/>
            <person name="Groisillier A."/>
            <person name="Herve C."/>
            <person name="Jabbari K."/>
            <person name="Katinka M."/>
            <person name="Kloareg B."/>
            <person name="Kowalczyk N."/>
            <person name="Labadie K."/>
            <person name="Leblanc C."/>
            <person name="Lopez P.J."/>
            <person name="McLachlan D.H."/>
            <person name="Meslet-Cladiere L."/>
            <person name="Moustafa A."/>
            <person name="Nehr Z."/>
            <person name="Nyvall Collen P."/>
            <person name="Panaud O."/>
            <person name="Partensky F."/>
            <person name="Poulain J."/>
            <person name="Rensing S.A."/>
            <person name="Rousvoal S."/>
            <person name="Samson G."/>
            <person name="Symeonidi A."/>
            <person name="Weissenbach J."/>
            <person name="Zambounis A."/>
            <person name="Wincker P."/>
            <person name="Boyen C."/>
        </authorList>
    </citation>
    <scope>NUCLEOTIDE SEQUENCE [LARGE SCALE GENOMIC DNA]</scope>
    <source>
        <strain evidence="3">cv. Stackhouse</strain>
    </source>
</reference>
<dbReference type="Gene3D" id="3.40.50.1820">
    <property type="entry name" value="alpha/beta hydrolase"/>
    <property type="match status" value="1"/>
</dbReference>
<accession>R7QQY3</accession>
<sequence>MGQLYSHLVFRPPPVVSYQSVDGYLKYVLPDVAGLPTIHKTELVWLLTSLNVRIPCAWVRHPDAEFVILYAHQNGEDLGSSIQDAHTLSRALAVDVFTFEYSGYGLSEKSKRHANKRGRVQVQPSLKESDRTRVEPSEKACCSDIDAAYAYLVNEAGVHPSQIIVSGRSIGSGPAVYCAASQSVAGLVLIAPIASAVRVALKRLNITLPFIDTFPNIDRVSKIRCPVLVVHGDMDELVPKLHGERLVEKIKRNGHAVKPLWIPEAKHNNVVEDFQSVVFGRYTQFLEELKQMKYDRASLEGMPDNVKYQKIFPKSRRRRHPIACLGAPRTSIDQFSTCGQVGDDDRRSRDIRRRTDGLACHQHESYLSKVRKSQSWHVPAASGKAFSRQGAPFLYSQRSHHSGSRILS</sequence>
<evidence type="ECO:0000313" key="3">
    <source>
        <dbReference type="Proteomes" id="UP000012073"/>
    </source>
</evidence>
<dbReference type="SUPFAM" id="SSF53474">
    <property type="entry name" value="alpha/beta-Hydrolases"/>
    <property type="match status" value="1"/>
</dbReference>
<dbReference type="AlphaFoldDB" id="R7QQY3"/>
<dbReference type="OMA" id="ACHQHES"/>
<organism evidence="2 3">
    <name type="scientific">Chondrus crispus</name>
    <name type="common">Carrageen Irish moss</name>
    <name type="synonym">Polymorpha crispa</name>
    <dbReference type="NCBI Taxonomy" id="2769"/>
    <lineage>
        <taxon>Eukaryota</taxon>
        <taxon>Rhodophyta</taxon>
        <taxon>Florideophyceae</taxon>
        <taxon>Rhodymeniophycidae</taxon>
        <taxon>Gigartinales</taxon>
        <taxon>Gigartinaceae</taxon>
        <taxon>Chondrus</taxon>
    </lineage>
</organism>
<dbReference type="KEGG" id="ccp:CHC_T00007028001"/>
<dbReference type="Proteomes" id="UP000012073">
    <property type="component" value="Unassembled WGS sequence"/>
</dbReference>
<feature type="domain" description="Peptidase S9 prolyl oligopeptidase catalytic" evidence="1">
    <location>
        <begin position="215"/>
        <end position="288"/>
    </location>
</feature>
<dbReference type="GO" id="GO:0008236">
    <property type="term" value="F:serine-type peptidase activity"/>
    <property type="evidence" value="ECO:0007669"/>
    <property type="project" value="InterPro"/>
</dbReference>
<dbReference type="GeneID" id="17318184"/>
<dbReference type="Pfam" id="PF00326">
    <property type="entry name" value="Peptidase_S9"/>
    <property type="match status" value="1"/>
</dbReference>
<evidence type="ECO:0000313" key="2">
    <source>
        <dbReference type="EMBL" id="CDF40168.1"/>
    </source>
</evidence>
<keyword evidence="3" id="KW-1185">Reference proteome</keyword>
<protein>
    <recommendedName>
        <fullName evidence="1">Peptidase S9 prolyl oligopeptidase catalytic domain-containing protein</fullName>
    </recommendedName>
</protein>
<dbReference type="OrthoDB" id="446723at2759"/>